<keyword evidence="3" id="KW-0863">Zinc-finger</keyword>
<sequence length="246" mass="27415">MSDTEETKKSGYRVEYAASARAKCKGPKPCAGTTLAKGDLRFGSLVDFKGRTSFAWRHWGCVTPKIIENVKKSFEDPQELDGFDELNDEDKEKLKVAWDAGHVADEDIPPTAIKAADEEEEEKPKRRAPKKRKEVEDNDEEEEKPRKARGKKPKATEGDDEEPAPKPKASRARKPKKPVSDAEDVEEEEAEVEEKPKKKAAPRKKPESKAKPEPKAKAPPKAKAEPKPRTKAAPKKAAKKTGRGDR</sequence>
<evidence type="ECO:0000256" key="2">
    <source>
        <dbReference type="ARBA" id="ARBA00022723"/>
    </source>
</evidence>
<dbReference type="GO" id="GO:0008270">
    <property type="term" value="F:zinc ion binding"/>
    <property type="evidence" value="ECO:0007669"/>
    <property type="project" value="UniProtKB-KW"/>
</dbReference>
<evidence type="ECO:0000313" key="8">
    <source>
        <dbReference type="EMBL" id="KAF9788554.1"/>
    </source>
</evidence>
<dbReference type="Gene3D" id="3.30.1740.10">
    <property type="entry name" value="Zinc finger, PARP-type"/>
    <property type="match status" value="1"/>
</dbReference>
<reference evidence="8" key="1">
    <citation type="journal article" date="2020" name="Nat. Commun.">
        <title>Large-scale genome sequencing of mycorrhizal fungi provides insights into the early evolution of symbiotic traits.</title>
        <authorList>
            <person name="Miyauchi S."/>
            <person name="Kiss E."/>
            <person name="Kuo A."/>
            <person name="Drula E."/>
            <person name="Kohler A."/>
            <person name="Sanchez-Garcia M."/>
            <person name="Morin E."/>
            <person name="Andreopoulos B."/>
            <person name="Barry K.W."/>
            <person name="Bonito G."/>
            <person name="Buee M."/>
            <person name="Carver A."/>
            <person name="Chen C."/>
            <person name="Cichocki N."/>
            <person name="Clum A."/>
            <person name="Culley D."/>
            <person name="Crous P.W."/>
            <person name="Fauchery L."/>
            <person name="Girlanda M."/>
            <person name="Hayes R.D."/>
            <person name="Keri Z."/>
            <person name="LaButti K."/>
            <person name="Lipzen A."/>
            <person name="Lombard V."/>
            <person name="Magnuson J."/>
            <person name="Maillard F."/>
            <person name="Murat C."/>
            <person name="Nolan M."/>
            <person name="Ohm R.A."/>
            <person name="Pangilinan J."/>
            <person name="Pereira M.F."/>
            <person name="Perotto S."/>
            <person name="Peter M."/>
            <person name="Pfister S."/>
            <person name="Riley R."/>
            <person name="Sitrit Y."/>
            <person name="Stielow J.B."/>
            <person name="Szollosi G."/>
            <person name="Zifcakova L."/>
            <person name="Stursova M."/>
            <person name="Spatafora J.W."/>
            <person name="Tedersoo L."/>
            <person name="Vaario L.M."/>
            <person name="Yamada A."/>
            <person name="Yan M."/>
            <person name="Wang P."/>
            <person name="Xu J."/>
            <person name="Bruns T."/>
            <person name="Baldrian P."/>
            <person name="Vilgalys R."/>
            <person name="Dunand C."/>
            <person name="Henrissat B."/>
            <person name="Grigoriev I.V."/>
            <person name="Hibbett D."/>
            <person name="Nagy L.G."/>
            <person name="Martin F.M."/>
        </authorList>
    </citation>
    <scope>NUCLEOTIDE SEQUENCE</scope>
    <source>
        <strain evidence="8">UH-Tt-Lm1</strain>
    </source>
</reference>
<keyword evidence="5" id="KW-0539">Nucleus</keyword>
<dbReference type="SMART" id="SM01336">
    <property type="entry name" value="zf-PARP"/>
    <property type="match status" value="1"/>
</dbReference>
<evidence type="ECO:0000256" key="1">
    <source>
        <dbReference type="ARBA" id="ARBA00004123"/>
    </source>
</evidence>
<dbReference type="EMBL" id="WIUZ02000004">
    <property type="protein sequence ID" value="KAF9788554.1"/>
    <property type="molecule type" value="Genomic_DNA"/>
</dbReference>
<feature type="compositionally biased region" description="Basic residues" evidence="6">
    <location>
        <begin position="229"/>
        <end position="246"/>
    </location>
</feature>
<feature type="region of interest" description="Disordered" evidence="6">
    <location>
        <begin position="98"/>
        <end position="246"/>
    </location>
</feature>
<evidence type="ECO:0000256" key="5">
    <source>
        <dbReference type="ARBA" id="ARBA00023242"/>
    </source>
</evidence>
<feature type="domain" description="PARP-type" evidence="7">
    <location>
        <begin position="12"/>
        <end position="102"/>
    </location>
</feature>
<evidence type="ECO:0000256" key="3">
    <source>
        <dbReference type="ARBA" id="ARBA00022771"/>
    </source>
</evidence>
<proteinExistence type="predicted"/>
<keyword evidence="4" id="KW-0862">Zinc</keyword>
<dbReference type="Proteomes" id="UP000736335">
    <property type="component" value="Unassembled WGS sequence"/>
</dbReference>
<dbReference type="Pfam" id="PF00645">
    <property type="entry name" value="zf-PARP"/>
    <property type="match status" value="1"/>
</dbReference>
<dbReference type="InterPro" id="IPR036957">
    <property type="entry name" value="Znf_PARP_sf"/>
</dbReference>
<accession>A0A9P6L913</accession>
<evidence type="ECO:0000256" key="4">
    <source>
        <dbReference type="ARBA" id="ARBA00022833"/>
    </source>
</evidence>
<dbReference type="InterPro" id="IPR001510">
    <property type="entry name" value="Znf_PARP"/>
</dbReference>
<protein>
    <recommendedName>
        <fullName evidence="7">PARP-type domain-containing protein</fullName>
    </recommendedName>
</protein>
<dbReference type="GO" id="GO:0003677">
    <property type="term" value="F:DNA binding"/>
    <property type="evidence" value="ECO:0007669"/>
    <property type="project" value="InterPro"/>
</dbReference>
<reference evidence="8" key="2">
    <citation type="submission" date="2020-11" db="EMBL/GenBank/DDBJ databases">
        <authorList>
            <consortium name="DOE Joint Genome Institute"/>
            <person name="Kuo A."/>
            <person name="Miyauchi S."/>
            <person name="Kiss E."/>
            <person name="Drula E."/>
            <person name="Kohler A."/>
            <person name="Sanchez-Garcia M."/>
            <person name="Andreopoulos B."/>
            <person name="Barry K.W."/>
            <person name="Bonito G."/>
            <person name="Buee M."/>
            <person name="Carver A."/>
            <person name="Chen C."/>
            <person name="Cichocki N."/>
            <person name="Clum A."/>
            <person name="Culley D."/>
            <person name="Crous P.W."/>
            <person name="Fauchery L."/>
            <person name="Girlanda M."/>
            <person name="Hayes R."/>
            <person name="Keri Z."/>
            <person name="Labutti K."/>
            <person name="Lipzen A."/>
            <person name="Lombard V."/>
            <person name="Magnuson J."/>
            <person name="Maillard F."/>
            <person name="Morin E."/>
            <person name="Murat C."/>
            <person name="Nolan M."/>
            <person name="Ohm R."/>
            <person name="Pangilinan J."/>
            <person name="Pereira M."/>
            <person name="Perotto S."/>
            <person name="Peter M."/>
            <person name="Riley R."/>
            <person name="Sitrit Y."/>
            <person name="Stielow B."/>
            <person name="Szollosi G."/>
            <person name="Zifcakova L."/>
            <person name="Stursova M."/>
            <person name="Spatafora J.W."/>
            <person name="Tedersoo L."/>
            <person name="Vaario L.-M."/>
            <person name="Yamada A."/>
            <person name="Yan M."/>
            <person name="Wang P."/>
            <person name="Xu J."/>
            <person name="Bruns T."/>
            <person name="Baldrian P."/>
            <person name="Vilgalys R."/>
            <person name="Henrissat B."/>
            <person name="Grigoriev I.V."/>
            <person name="Hibbett D."/>
            <person name="Nagy L.G."/>
            <person name="Martin F.M."/>
        </authorList>
    </citation>
    <scope>NUCLEOTIDE SEQUENCE</scope>
    <source>
        <strain evidence="8">UH-Tt-Lm1</strain>
    </source>
</reference>
<feature type="compositionally biased region" description="Basic residues" evidence="6">
    <location>
        <begin position="168"/>
        <end position="177"/>
    </location>
</feature>
<evidence type="ECO:0000256" key="6">
    <source>
        <dbReference type="SAM" id="MobiDB-lite"/>
    </source>
</evidence>
<comment type="caution">
    <text evidence="8">The sequence shown here is derived from an EMBL/GenBank/DDBJ whole genome shotgun (WGS) entry which is preliminary data.</text>
</comment>
<organism evidence="8 9">
    <name type="scientific">Thelephora terrestris</name>
    <dbReference type="NCBI Taxonomy" id="56493"/>
    <lineage>
        <taxon>Eukaryota</taxon>
        <taxon>Fungi</taxon>
        <taxon>Dikarya</taxon>
        <taxon>Basidiomycota</taxon>
        <taxon>Agaricomycotina</taxon>
        <taxon>Agaricomycetes</taxon>
        <taxon>Thelephorales</taxon>
        <taxon>Thelephoraceae</taxon>
        <taxon>Thelephora</taxon>
    </lineage>
</organism>
<feature type="compositionally biased region" description="Basic and acidic residues" evidence="6">
    <location>
        <begin position="204"/>
        <end position="228"/>
    </location>
</feature>
<gene>
    <name evidence="8" type="ORF">BJ322DRAFT_643949</name>
</gene>
<evidence type="ECO:0000259" key="7">
    <source>
        <dbReference type="PROSITE" id="PS50064"/>
    </source>
</evidence>
<evidence type="ECO:0000313" key="9">
    <source>
        <dbReference type="Proteomes" id="UP000736335"/>
    </source>
</evidence>
<dbReference type="GO" id="GO:0005634">
    <property type="term" value="C:nucleus"/>
    <property type="evidence" value="ECO:0007669"/>
    <property type="project" value="UniProtKB-SubCell"/>
</dbReference>
<feature type="compositionally biased region" description="Acidic residues" evidence="6">
    <location>
        <begin position="181"/>
        <end position="192"/>
    </location>
</feature>
<dbReference type="SUPFAM" id="SSF57716">
    <property type="entry name" value="Glucocorticoid receptor-like (DNA-binding domain)"/>
    <property type="match status" value="1"/>
</dbReference>
<dbReference type="OrthoDB" id="429950at2759"/>
<comment type="subcellular location">
    <subcellularLocation>
        <location evidence="1">Nucleus</location>
    </subcellularLocation>
</comment>
<keyword evidence="2" id="KW-0479">Metal-binding</keyword>
<dbReference type="AlphaFoldDB" id="A0A9P6L913"/>
<dbReference type="PROSITE" id="PS50064">
    <property type="entry name" value="ZF_PARP_2"/>
    <property type="match status" value="1"/>
</dbReference>
<keyword evidence="9" id="KW-1185">Reference proteome</keyword>
<name>A0A9P6L913_9AGAM</name>